<sequence length="708" mass="75292">MLQPFVAWKASIGLGAVVTLVGVLTPFQASSSSMHVVAAASSGRGTGKANTFEIVGETGVSAQQLFLGTERRLYVIDKTENNTARILGRAAWATEYNLENNTYRPMKVHTNTFCAGGGVLGDGTWISVGGTQAVDKKGKSTGTKEGSYHEEAGGRSVRLLKPTDDGTDEWIEDEYGMPINRWYPSVEILGNGTAAIFGGELWGGFVDAKKEKQNASSYEFWPSRGSLKFSSFLANSGPANLYPLTYLLPDGRVFMQADWKAQILNLETDEEVALENVPAAQRTYPASGATAVLPMTPANNYTVTILMCGGMNPKRDDWDVTQWDIADTPTSNSCVSITPKDGAKWVEDDDLPQPRGMGNFITMPTGQLLLFNGVGRGSSGYGNLPWAIGQSFAQDPVLQPVMYNPFAPKGSRITTEGLPLSTIPRMYHSSATLLADGAVFIAGSNPNADVTTEENNPTVPFKTEYRGEIFYPSWYDMLRPEASVMPSSFSYGGELFQFSLAASTFTDAAGPDSIRVVLIRTGFSTHAMNMGMRSIELRSTYTVQDDNSVTVNVAQLPPNPNLFQPGPALFFVVVNEVPSIGRLVMVGNGKLGQQPVAKDTVLPASSGKFTLTNSGAGSGPSPNASARPGTNPNPHTLVGAVGQVGSSLSLVESVGPANGSSSMPGMDMSKNKGSMTTSTNTRSSAPKKTLATLSLQGLIVGLGAWLLA</sequence>
<dbReference type="InterPro" id="IPR011043">
    <property type="entry name" value="Gal_Oxase/kelch_b-propeller"/>
</dbReference>
<dbReference type="InterPro" id="IPR013783">
    <property type="entry name" value="Ig-like_fold"/>
</dbReference>
<dbReference type="OrthoDB" id="2019572at2759"/>
<feature type="region of interest" description="Disordered" evidence="2">
    <location>
        <begin position="607"/>
        <end position="639"/>
    </location>
</feature>
<dbReference type="EMBL" id="GL541796">
    <property type="protein sequence ID" value="KDE02648.1"/>
    <property type="molecule type" value="Genomic_DNA"/>
</dbReference>
<dbReference type="InterPro" id="IPR014756">
    <property type="entry name" value="Ig_E-set"/>
</dbReference>
<accession>U5HIE9</accession>
<dbReference type="CDD" id="cd02851">
    <property type="entry name" value="E_set_GO_C"/>
    <property type="match status" value="1"/>
</dbReference>
<feature type="domain" description="Galactose oxidase-like Early set" evidence="4">
    <location>
        <begin position="479"/>
        <end position="586"/>
    </location>
</feature>
<evidence type="ECO:0000256" key="2">
    <source>
        <dbReference type="SAM" id="MobiDB-lite"/>
    </source>
</evidence>
<dbReference type="Pfam" id="PF07250">
    <property type="entry name" value="Glyoxal_oxid_N"/>
    <property type="match status" value="1"/>
</dbReference>
<dbReference type="AlphaFoldDB" id="U5HIE9"/>
<organism evidence="5">
    <name type="scientific">Microbotryum lychnidis-dioicae (strain p1A1 Lamole / MvSl-1064)</name>
    <name type="common">Anther smut fungus</name>
    <dbReference type="NCBI Taxonomy" id="683840"/>
    <lineage>
        <taxon>Eukaryota</taxon>
        <taxon>Fungi</taxon>
        <taxon>Dikarya</taxon>
        <taxon>Basidiomycota</taxon>
        <taxon>Pucciniomycotina</taxon>
        <taxon>Microbotryomycetes</taxon>
        <taxon>Microbotryales</taxon>
        <taxon>Microbotryaceae</taxon>
        <taxon>Microbotryum</taxon>
    </lineage>
</organism>
<dbReference type="STRING" id="683840.U5HIE9"/>
<dbReference type="HOGENOM" id="CLU_009630_3_0_1"/>
<feature type="compositionally biased region" description="Low complexity" evidence="2">
    <location>
        <begin position="613"/>
        <end position="629"/>
    </location>
</feature>
<dbReference type="Gene3D" id="2.60.40.10">
    <property type="entry name" value="Immunoglobulins"/>
    <property type="match status" value="1"/>
</dbReference>
<dbReference type="Proteomes" id="UP000017200">
    <property type="component" value="Unassembled WGS sequence"/>
</dbReference>
<dbReference type="SUPFAM" id="SSF81296">
    <property type="entry name" value="E set domains"/>
    <property type="match status" value="1"/>
</dbReference>
<feature type="domain" description="Glyoxal oxidase N-terminal" evidence="3">
    <location>
        <begin position="89"/>
        <end position="473"/>
    </location>
</feature>
<reference evidence="6" key="4">
    <citation type="submission" date="2015-06" db="UniProtKB">
        <authorList>
            <consortium name="EnsemblFungi"/>
        </authorList>
    </citation>
    <scope>IDENTIFICATION</scope>
</reference>
<dbReference type="InParanoid" id="U5HIE9"/>
<evidence type="ECO:0000313" key="7">
    <source>
        <dbReference type="Proteomes" id="UP000017200"/>
    </source>
</evidence>
<dbReference type="InterPro" id="IPR015202">
    <property type="entry name" value="GO-like_E_set"/>
</dbReference>
<evidence type="ECO:0000259" key="4">
    <source>
        <dbReference type="Pfam" id="PF09118"/>
    </source>
</evidence>
<reference evidence="5" key="2">
    <citation type="submission" date="2010-11" db="EMBL/GenBank/DDBJ databases">
        <authorList>
            <consortium name="The Broad Institute Genome Sequencing Platform"/>
            <person name="Earl A."/>
            <person name="Ward D."/>
            <person name="Feldgarden M."/>
            <person name="Gevers D."/>
            <person name="Butler R."/>
            <person name="Young S.K."/>
            <person name="Zeng Q."/>
            <person name="Gargeya S."/>
            <person name="Fitzgerald M."/>
            <person name="Haas B."/>
            <person name="Abouelleil A."/>
            <person name="Alvarado L."/>
            <person name="Arachchi H.M."/>
            <person name="Berlin A."/>
            <person name="Brown A."/>
            <person name="Chapman S.B."/>
            <person name="Chen Z."/>
            <person name="Dunbar C."/>
            <person name="Freedman E."/>
            <person name="Gearin G."/>
            <person name="Gellesch M."/>
            <person name="Goldberg J."/>
            <person name="Griggs A."/>
            <person name="Gujja S."/>
            <person name="Heilman E."/>
            <person name="Heiman D."/>
            <person name="Howarth C."/>
            <person name="Larson L."/>
            <person name="Lui A."/>
            <person name="MacDonald P.J.P."/>
            <person name="Mehta T."/>
            <person name="Montmayeur A."/>
            <person name="Murphy C."/>
            <person name="Neiman D."/>
            <person name="Pearson M."/>
            <person name="Priest M."/>
            <person name="Roberts A."/>
            <person name="Saif S."/>
            <person name="Shea T."/>
            <person name="Shenoy N."/>
            <person name="Sisk P."/>
            <person name="Stolte C."/>
            <person name="Sykes S."/>
            <person name="White J."/>
            <person name="Yandava C."/>
            <person name="Wortman J."/>
            <person name="Nusbaum C."/>
            <person name="Birren B."/>
        </authorList>
    </citation>
    <scope>NUCLEOTIDE SEQUENCE</scope>
    <source>
        <strain evidence="5">P1A1 Lamole</strain>
    </source>
</reference>
<evidence type="ECO:0000313" key="5">
    <source>
        <dbReference type="EMBL" id="KDE02648.1"/>
    </source>
</evidence>
<evidence type="ECO:0008006" key="8">
    <source>
        <dbReference type="Google" id="ProtNLM"/>
    </source>
</evidence>
<dbReference type="PANTHER" id="PTHR32208">
    <property type="entry name" value="SECRETED PROTEIN-RELATED"/>
    <property type="match status" value="1"/>
</dbReference>
<dbReference type="Gene3D" id="2.130.10.80">
    <property type="entry name" value="Galactose oxidase/kelch, beta-propeller"/>
    <property type="match status" value="1"/>
</dbReference>
<proteinExistence type="predicted"/>
<feature type="compositionally biased region" description="Polar residues" evidence="2">
    <location>
        <begin position="671"/>
        <end position="685"/>
    </location>
</feature>
<evidence type="ECO:0000313" key="6">
    <source>
        <dbReference type="EnsemblFungi" id="MVLG_06807T0"/>
    </source>
</evidence>
<dbReference type="EnsemblFungi" id="MVLG_06807T0">
    <property type="protein sequence ID" value="MVLG_06807T0"/>
    <property type="gene ID" value="MVLG_06807"/>
</dbReference>
<evidence type="ECO:0000256" key="1">
    <source>
        <dbReference type="ARBA" id="ARBA00022729"/>
    </source>
</evidence>
<name>U5HIE9_USTV1</name>
<gene>
    <name evidence="5" type="ORF">MVLG_06807</name>
</gene>
<evidence type="ECO:0000259" key="3">
    <source>
        <dbReference type="Pfam" id="PF07250"/>
    </source>
</evidence>
<reference evidence="5 7" key="3">
    <citation type="journal article" date="2015" name="BMC Genomics">
        <title>Sex and parasites: genomic and transcriptomic analysis of Microbotryum lychnidis-dioicae, the biotrophic and plant-castrating anther smut fungus.</title>
        <authorList>
            <person name="Perlin M.H."/>
            <person name="Amselem J."/>
            <person name="Fontanillas E."/>
            <person name="Toh S.S."/>
            <person name="Chen Z."/>
            <person name="Goldberg J."/>
            <person name="Duplessis S."/>
            <person name="Henrissat B."/>
            <person name="Young S."/>
            <person name="Zeng Q."/>
            <person name="Aguileta G."/>
            <person name="Petit E."/>
            <person name="Badouin H."/>
            <person name="Andrews J."/>
            <person name="Razeeq D."/>
            <person name="Gabaldon T."/>
            <person name="Quesneville H."/>
            <person name="Giraud T."/>
            <person name="Hood M.E."/>
            <person name="Schultz D.J."/>
            <person name="Cuomo C.A."/>
        </authorList>
    </citation>
    <scope>NUCLEOTIDE SEQUENCE [LARGE SCALE GENOMIC DNA]</scope>
    <source>
        <strain evidence="5">P1A1 Lamole</strain>
        <strain evidence="7">p1A1 Lamole</strain>
    </source>
</reference>
<protein>
    <recommendedName>
        <fullName evidence="8">Glyoxal oxidase</fullName>
    </recommendedName>
</protein>
<dbReference type="InterPro" id="IPR037293">
    <property type="entry name" value="Gal_Oxidase_central_sf"/>
</dbReference>
<dbReference type="PANTHER" id="PTHR32208:SF21">
    <property type="entry name" value="LOW QUALITY PROTEIN: ALDEHYDE OXIDASE GLOX-LIKE"/>
    <property type="match status" value="1"/>
</dbReference>
<dbReference type="SUPFAM" id="SSF50965">
    <property type="entry name" value="Galactose oxidase, central domain"/>
    <property type="match status" value="1"/>
</dbReference>
<feature type="region of interest" description="Disordered" evidence="2">
    <location>
        <begin position="134"/>
        <end position="153"/>
    </location>
</feature>
<reference evidence="7" key="1">
    <citation type="submission" date="2010-11" db="EMBL/GenBank/DDBJ databases">
        <title>The genome sequence of Microbotryum violaceum strain p1A1 Lamole.</title>
        <authorList>
            <person name="Cuomo C."/>
            <person name="Perlin M."/>
            <person name="Young S.K."/>
            <person name="Zeng Q."/>
            <person name="Gargeya S."/>
            <person name="Alvarado L."/>
            <person name="Berlin A."/>
            <person name="Chapman S.B."/>
            <person name="Chen Z."/>
            <person name="Freedman E."/>
            <person name="Gellesch M."/>
            <person name="Goldberg J."/>
            <person name="Griggs A."/>
            <person name="Gujja S."/>
            <person name="Heilman E."/>
            <person name="Heiman D."/>
            <person name="Howarth C."/>
            <person name="Mehta T."/>
            <person name="Neiman D."/>
            <person name="Pearson M."/>
            <person name="Roberts A."/>
            <person name="Saif S."/>
            <person name="Shea T."/>
            <person name="Shenoy N."/>
            <person name="Sisk P."/>
            <person name="Stolte C."/>
            <person name="Sykes S."/>
            <person name="White J."/>
            <person name="Yandava C."/>
            <person name="Haas B."/>
            <person name="Nusbaum C."/>
            <person name="Birren B."/>
        </authorList>
    </citation>
    <scope>NUCLEOTIDE SEQUENCE [LARGE SCALE GENOMIC DNA]</scope>
    <source>
        <strain evidence="7">p1A1 Lamole</strain>
    </source>
</reference>
<dbReference type="InterPro" id="IPR009880">
    <property type="entry name" value="Glyoxal_oxidase_N"/>
</dbReference>
<dbReference type="Pfam" id="PF09118">
    <property type="entry name" value="GO-like_E_set"/>
    <property type="match status" value="1"/>
</dbReference>
<keyword evidence="1" id="KW-0732">Signal</keyword>
<dbReference type="EMBL" id="AEIJ01000896">
    <property type="status" value="NOT_ANNOTATED_CDS"/>
    <property type="molecule type" value="Genomic_DNA"/>
</dbReference>
<keyword evidence="7" id="KW-1185">Reference proteome</keyword>
<feature type="region of interest" description="Disordered" evidence="2">
    <location>
        <begin position="651"/>
        <end position="685"/>
    </location>
</feature>